<dbReference type="InterPro" id="IPR035093">
    <property type="entry name" value="RelE/ParE_toxin_dom_sf"/>
</dbReference>
<dbReference type="RefSeq" id="WP_114208139.1">
    <property type="nucleotide sequence ID" value="NZ_CP030840.1"/>
</dbReference>
<gene>
    <name evidence="2" type="ORF">ACPOL_3775</name>
</gene>
<evidence type="ECO:0000313" key="3">
    <source>
        <dbReference type="Proteomes" id="UP000253606"/>
    </source>
</evidence>
<keyword evidence="1" id="KW-1277">Toxin-antitoxin system</keyword>
<dbReference type="InterPro" id="IPR007712">
    <property type="entry name" value="RelE/ParE_toxin"/>
</dbReference>
<dbReference type="Pfam" id="PF05016">
    <property type="entry name" value="ParE_toxin"/>
    <property type="match status" value="1"/>
</dbReference>
<evidence type="ECO:0000313" key="2">
    <source>
        <dbReference type="EMBL" id="AXC13054.1"/>
    </source>
</evidence>
<reference evidence="2 3" key="1">
    <citation type="journal article" date="2018" name="Front. Microbiol.">
        <title>Hydrolytic Capabilities as a Key to Environmental Success: Chitinolytic and Cellulolytic Acidobacteria From Acidic Sub-arctic Soils and Boreal Peatlands.</title>
        <authorList>
            <person name="Belova S.E."/>
            <person name="Ravin N.V."/>
            <person name="Pankratov T.A."/>
            <person name="Rakitin A.L."/>
            <person name="Ivanova A.A."/>
            <person name="Beletsky A.V."/>
            <person name="Mardanov A.V."/>
            <person name="Sinninghe Damste J.S."/>
            <person name="Dedysh S.N."/>
        </authorList>
    </citation>
    <scope>NUCLEOTIDE SEQUENCE [LARGE SCALE GENOMIC DNA]</scope>
    <source>
        <strain evidence="2 3">SBC82</strain>
    </source>
</reference>
<evidence type="ECO:0008006" key="4">
    <source>
        <dbReference type="Google" id="ProtNLM"/>
    </source>
</evidence>
<sequence length="82" mass="9667">MDRKEIVWRDQAKAQLRAIDQPTGLRILRAFFAATGEGDVKRLQGIDPPEFRLRIGDYWARFHEIGHTLHITAVKHRREAYR</sequence>
<dbReference type="Gene3D" id="3.30.2310.20">
    <property type="entry name" value="RelE-like"/>
    <property type="match status" value="1"/>
</dbReference>
<proteinExistence type="predicted"/>
<keyword evidence="3" id="KW-1185">Reference proteome</keyword>
<dbReference type="EMBL" id="CP030840">
    <property type="protein sequence ID" value="AXC13054.1"/>
    <property type="molecule type" value="Genomic_DNA"/>
</dbReference>
<evidence type="ECO:0000256" key="1">
    <source>
        <dbReference type="ARBA" id="ARBA00022649"/>
    </source>
</evidence>
<dbReference type="AlphaFoldDB" id="A0A2Z5G2L8"/>
<dbReference type="Proteomes" id="UP000253606">
    <property type="component" value="Chromosome"/>
</dbReference>
<dbReference type="SUPFAM" id="SSF143011">
    <property type="entry name" value="RelE-like"/>
    <property type="match status" value="1"/>
</dbReference>
<accession>A0A2Z5G2L8</accession>
<name>A0A2Z5G2L8_9BACT</name>
<organism evidence="2 3">
    <name type="scientific">Acidisarcina polymorpha</name>
    <dbReference type="NCBI Taxonomy" id="2211140"/>
    <lineage>
        <taxon>Bacteria</taxon>
        <taxon>Pseudomonadati</taxon>
        <taxon>Acidobacteriota</taxon>
        <taxon>Terriglobia</taxon>
        <taxon>Terriglobales</taxon>
        <taxon>Acidobacteriaceae</taxon>
        <taxon>Acidisarcina</taxon>
    </lineage>
</organism>
<dbReference type="OrthoDB" id="9805098at2"/>
<dbReference type="KEGG" id="abas:ACPOL_3775"/>
<protein>
    <recommendedName>
        <fullName evidence="4">RelE/StbE replicon stabilization toxin</fullName>
    </recommendedName>
</protein>